<dbReference type="GO" id="GO:0050568">
    <property type="term" value="F:protein-glutamine glutaminase activity"/>
    <property type="evidence" value="ECO:0007669"/>
    <property type="project" value="UniProtKB-UniRule"/>
</dbReference>
<reference evidence="4 5" key="1">
    <citation type="submission" date="2020-05" db="EMBL/GenBank/DDBJ databases">
        <title>Draft genome sequence of Desulfovibrio psychrotolerans JS1T.</title>
        <authorList>
            <person name="Ueno A."/>
            <person name="Tamazawa S."/>
            <person name="Tamamura S."/>
            <person name="Murakami T."/>
            <person name="Kiyama T."/>
            <person name="Inomata H."/>
            <person name="Amano Y."/>
            <person name="Miyakawa K."/>
            <person name="Tamaki H."/>
            <person name="Naganuma T."/>
            <person name="Kaneko K."/>
        </authorList>
    </citation>
    <scope>NUCLEOTIDE SEQUENCE [LARGE SCALE GENOMIC DNA]</scope>
    <source>
        <strain evidence="4 5">JS1</strain>
    </source>
</reference>
<keyword evidence="5" id="KW-1185">Reference proteome</keyword>
<dbReference type="InterPro" id="IPR011324">
    <property type="entry name" value="Cytotoxic_necrot_fac-like_cat"/>
</dbReference>
<evidence type="ECO:0000313" key="5">
    <source>
        <dbReference type="Proteomes" id="UP000503820"/>
    </source>
</evidence>
<evidence type="ECO:0000313" key="4">
    <source>
        <dbReference type="EMBL" id="GFM37078.1"/>
    </source>
</evidence>
<keyword evidence="2 3" id="KW-0378">Hydrolase</keyword>
<comment type="function">
    <text evidence="3">Probably deamidates glutamine residues to glutamate on methyl-accepting chemotaxis receptors (MCPs), playing an important role in chemotaxis.</text>
</comment>
<name>A0A7J0BTT2_9BACT</name>
<dbReference type="RefSeq" id="WP_174409723.1">
    <property type="nucleotide sequence ID" value="NZ_BLVP01000008.1"/>
</dbReference>
<dbReference type="Gene3D" id="3.30.1330.200">
    <property type="match status" value="1"/>
</dbReference>
<evidence type="ECO:0000256" key="3">
    <source>
        <dbReference type="HAMAP-Rule" id="MF_01440"/>
    </source>
</evidence>
<evidence type="ECO:0000256" key="2">
    <source>
        <dbReference type="ARBA" id="ARBA00022801"/>
    </source>
</evidence>
<dbReference type="HAMAP" id="MF_01440">
    <property type="entry name" value="CheD"/>
    <property type="match status" value="1"/>
</dbReference>
<keyword evidence="1 3" id="KW-0145">Chemotaxis</keyword>
<evidence type="ECO:0000256" key="1">
    <source>
        <dbReference type="ARBA" id="ARBA00022500"/>
    </source>
</evidence>
<organism evidence="4 5">
    <name type="scientific">Desulfovibrio psychrotolerans</name>
    <dbReference type="NCBI Taxonomy" id="415242"/>
    <lineage>
        <taxon>Bacteria</taxon>
        <taxon>Pseudomonadati</taxon>
        <taxon>Thermodesulfobacteriota</taxon>
        <taxon>Desulfovibrionia</taxon>
        <taxon>Desulfovibrionales</taxon>
        <taxon>Desulfovibrionaceae</taxon>
        <taxon>Desulfovibrio</taxon>
    </lineage>
</organism>
<proteinExistence type="inferred from homology"/>
<dbReference type="CDD" id="cd16352">
    <property type="entry name" value="CheD"/>
    <property type="match status" value="1"/>
</dbReference>
<dbReference type="SUPFAM" id="SSF64438">
    <property type="entry name" value="CNF1/YfiH-like putative cysteine hydrolases"/>
    <property type="match status" value="1"/>
</dbReference>
<dbReference type="PANTHER" id="PTHR35147:SF1">
    <property type="entry name" value="CHEMORECEPTOR GLUTAMINE DEAMIDASE CHED-RELATED"/>
    <property type="match status" value="1"/>
</dbReference>
<dbReference type="Pfam" id="PF03975">
    <property type="entry name" value="CheD"/>
    <property type="match status" value="1"/>
</dbReference>
<dbReference type="InterPro" id="IPR005659">
    <property type="entry name" value="Chemorcpt_Glu_NH3ase_CheD"/>
</dbReference>
<gene>
    <name evidence="3" type="primary">cheD</name>
    <name evidence="4" type="ORF">DSM19430T_17620</name>
</gene>
<dbReference type="GO" id="GO:0006935">
    <property type="term" value="P:chemotaxis"/>
    <property type="evidence" value="ECO:0007669"/>
    <property type="project" value="UniProtKB-UniRule"/>
</dbReference>
<dbReference type="InterPro" id="IPR038592">
    <property type="entry name" value="CheD-like_sf"/>
</dbReference>
<dbReference type="EC" id="3.5.1.44" evidence="3"/>
<accession>A0A7J0BTT2</accession>
<dbReference type="PANTHER" id="PTHR35147">
    <property type="entry name" value="CHEMORECEPTOR GLUTAMINE DEAMIDASE CHED-RELATED"/>
    <property type="match status" value="1"/>
</dbReference>
<sequence length="166" mass="17608">MRNDDHIIGIGDVAASARPEAVLKTFGLGSCVAVILYDPLRTAGGMAHIALPEAAAGHTSSRAQPLAPAYYADKGMELLLRHMDRIRRGAGTGGLQARLVGGASMMPNSRYLIGKRNVDVLRQLLAHYAIPLVAEDVGGELSRTVFFEIANGKVTVASPGRKHIVL</sequence>
<dbReference type="AlphaFoldDB" id="A0A7J0BTT2"/>
<protein>
    <recommendedName>
        <fullName evidence="3">Probable chemoreceptor glutamine deamidase CheD</fullName>
        <ecNumber evidence="3">3.5.1.44</ecNumber>
    </recommendedName>
</protein>
<comment type="caution">
    <text evidence="4">The sequence shown here is derived from an EMBL/GenBank/DDBJ whole genome shotgun (WGS) entry which is preliminary data.</text>
</comment>
<comment type="catalytic activity">
    <reaction evidence="3">
        <text>L-glutaminyl-[protein] + H2O = L-glutamyl-[protein] + NH4(+)</text>
        <dbReference type="Rhea" id="RHEA:16441"/>
        <dbReference type="Rhea" id="RHEA-COMP:10207"/>
        <dbReference type="Rhea" id="RHEA-COMP:10208"/>
        <dbReference type="ChEBI" id="CHEBI:15377"/>
        <dbReference type="ChEBI" id="CHEBI:28938"/>
        <dbReference type="ChEBI" id="CHEBI:29973"/>
        <dbReference type="ChEBI" id="CHEBI:30011"/>
        <dbReference type="EC" id="3.5.1.44"/>
    </reaction>
</comment>
<dbReference type="EMBL" id="BLVP01000008">
    <property type="protein sequence ID" value="GFM37078.1"/>
    <property type="molecule type" value="Genomic_DNA"/>
</dbReference>
<comment type="similarity">
    <text evidence="3">Belongs to the CheD family.</text>
</comment>
<dbReference type="Proteomes" id="UP000503820">
    <property type="component" value="Unassembled WGS sequence"/>
</dbReference>